<name>A0ABQ8FGD9_9FUNG</name>
<feature type="transmembrane region" description="Helical" evidence="4">
    <location>
        <begin position="458"/>
        <end position="479"/>
    </location>
</feature>
<dbReference type="InterPro" id="IPR021109">
    <property type="entry name" value="Peptidase_aspartic_dom_sf"/>
</dbReference>
<keyword evidence="2 3" id="KW-0064">Aspartyl protease</keyword>
<keyword evidence="4" id="KW-0472">Membrane</keyword>
<comment type="similarity">
    <text evidence="1 3">Belongs to the peptidase A1 family.</text>
</comment>
<evidence type="ECO:0000256" key="2">
    <source>
        <dbReference type="ARBA" id="ARBA00022750"/>
    </source>
</evidence>
<dbReference type="PRINTS" id="PR00792">
    <property type="entry name" value="PEPSIN"/>
</dbReference>
<reference evidence="6 7" key="1">
    <citation type="submission" date="2021-02" db="EMBL/GenBank/DDBJ databases">
        <title>Variation within the Batrachochytrium salamandrivorans European outbreak.</title>
        <authorList>
            <person name="Kelly M."/>
            <person name="Pasmans F."/>
            <person name="Shea T.P."/>
            <person name="Munoz J.F."/>
            <person name="Carranza S."/>
            <person name="Cuomo C.A."/>
            <person name="Martel A."/>
        </authorList>
    </citation>
    <scope>NUCLEOTIDE SEQUENCE [LARGE SCALE GENOMIC DNA]</scope>
    <source>
        <strain evidence="6 7">AMFP18/2</strain>
    </source>
</reference>
<sequence>MHLHTLLTSYAALAISFGISDSLITRRYRHQKTLQARTSTPSSSQDDASYRIEQIRADLGLSYKSVVGGKVVSTLRNLYSTQTSTYNSQSSTSTYANTSTLDLSDPTTTTTVVLDSATTTDTFTSTSAESTALVQVTGDNNSTSVVSTVTPAASETVTAEQIPVTTPVPITVPIERNVNFSVTPEVLASQASMLQRRYGPPVSKKQNAFKAVASLSVPKNLELTNSADAQYYGSISLGTPPQNFLVQFDTGSANLWVPSTRCPDLGCINHARFDATLSSTWNSVPGKFSIDYGSGSITGVMASDVFSIAGLTVPSQVFAESVTSPGSTFQTTKFDGVLGLGLQAIALNNAVTPLSNMVSQGLIPMGLFSLYLTKNSAVGSTLTLGGVDTSHIDGALMWLNLSQRKYWQVDLTAATLNGTTLVNNAQVVFDSGTSLIAIPPDFAAKIHQILGAIPYKNGLFLVPCTGLPPITFVLAGAPFTLNNEDYVMPFGFGWCVSSFVGLNVSGFWILGDSFLKHYYTVFDAENGRIGLAKPK</sequence>
<gene>
    <name evidence="6" type="ORF">BASA50_005113</name>
</gene>
<dbReference type="Proteomes" id="UP001648503">
    <property type="component" value="Unassembled WGS sequence"/>
</dbReference>
<keyword evidence="3" id="KW-0645">Protease</keyword>
<keyword evidence="3" id="KW-0378">Hydrolase</keyword>
<dbReference type="SUPFAM" id="SSF50630">
    <property type="entry name" value="Acid proteases"/>
    <property type="match status" value="1"/>
</dbReference>
<feature type="transmembrane region" description="Helical" evidence="4">
    <location>
        <begin position="491"/>
        <end position="510"/>
    </location>
</feature>
<dbReference type="PROSITE" id="PS00141">
    <property type="entry name" value="ASP_PROTEASE"/>
    <property type="match status" value="1"/>
</dbReference>
<comment type="caution">
    <text evidence="6">The sequence shown here is derived from an EMBL/GenBank/DDBJ whole genome shotgun (WGS) entry which is preliminary data.</text>
</comment>
<dbReference type="InterPro" id="IPR001461">
    <property type="entry name" value="Aspartic_peptidase_A1"/>
</dbReference>
<dbReference type="PROSITE" id="PS51767">
    <property type="entry name" value="PEPTIDASE_A1"/>
    <property type="match status" value="1"/>
</dbReference>
<evidence type="ECO:0000259" key="5">
    <source>
        <dbReference type="PROSITE" id="PS51767"/>
    </source>
</evidence>
<dbReference type="PANTHER" id="PTHR47966">
    <property type="entry name" value="BETA-SITE APP-CLEAVING ENZYME, ISOFORM A-RELATED"/>
    <property type="match status" value="1"/>
</dbReference>
<dbReference type="Pfam" id="PF00026">
    <property type="entry name" value="Asp"/>
    <property type="match status" value="1"/>
</dbReference>
<dbReference type="EMBL" id="JAFCIX010000227">
    <property type="protein sequence ID" value="KAH6596407.1"/>
    <property type="molecule type" value="Genomic_DNA"/>
</dbReference>
<organism evidence="6 7">
    <name type="scientific">Batrachochytrium salamandrivorans</name>
    <dbReference type="NCBI Taxonomy" id="1357716"/>
    <lineage>
        <taxon>Eukaryota</taxon>
        <taxon>Fungi</taxon>
        <taxon>Fungi incertae sedis</taxon>
        <taxon>Chytridiomycota</taxon>
        <taxon>Chytridiomycota incertae sedis</taxon>
        <taxon>Chytridiomycetes</taxon>
        <taxon>Rhizophydiales</taxon>
        <taxon>Rhizophydiales incertae sedis</taxon>
        <taxon>Batrachochytrium</taxon>
    </lineage>
</organism>
<evidence type="ECO:0000313" key="7">
    <source>
        <dbReference type="Proteomes" id="UP001648503"/>
    </source>
</evidence>
<evidence type="ECO:0000256" key="1">
    <source>
        <dbReference type="ARBA" id="ARBA00007447"/>
    </source>
</evidence>
<evidence type="ECO:0000313" key="6">
    <source>
        <dbReference type="EMBL" id="KAH6596407.1"/>
    </source>
</evidence>
<proteinExistence type="inferred from homology"/>
<accession>A0ABQ8FGD9</accession>
<dbReference type="InterPro" id="IPR001969">
    <property type="entry name" value="Aspartic_peptidase_AS"/>
</dbReference>
<evidence type="ECO:0000256" key="4">
    <source>
        <dbReference type="SAM" id="Phobius"/>
    </source>
</evidence>
<evidence type="ECO:0000256" key="3">
    <source>
        <dbReference type="RuleBase" id="RU000454"/>
    </source>
</evidence>
<dbReference type="Gene3D" id="2.40.70.10">
    <property type="entry name" value="Acid Proteases"/>
    <property type="match status" value="2"/>
</dbReference>
<keyword evidence="4" id="KW-1133">Transmembrane helix</keyword>
<keyword evidence="7" id="KW-1185">Reference proteome</keyword>
<protein>
    <recommendedName>
        <fullName evidence="5">Peptidase A1 domain-containing protein</fullName>
    </recommendedName>
</protein>
<keyword evidence="4" id="KW-0812">Transmembrane</keyword>
<feature type="domain" description="Peptidase A1" evidence="5">
    <location>
        <begin position="231"/>
        <end position="532"/>
    </location>
</feature>
<dbReference type="InterPro" id="IPR033121">
    <property type="entry name" value="PEPTIDASE_A1"/>
</dbReference>
<dbReference type="PANTHER" id="PTHR47966:SF51">
    <property type="entry name" value="BETA-SITE APP-CLEAVING ENZYME, ISOFORM A-RELATED"/>
    <property type="match status" value="1"/>
</dbReference>